<dbReference type="OrthoDB" id="907976at2759"/>
<accession>A0A8S0VHC8</accession>
<dbReference type="AlphaFoldDB" id="A0A8S0VHC8"/>
<dbReference type="EMBL" id="CACTIH010009286">
    <property type="protein sequence ID" value="CAA3029062.1"/>
    <property type="molecule type" value="Genomic_DNA"/>
</dbReference>
<name>A0A8S0VHC8_OLEEU</name>
<organism evidence="1 2">
    <name type="scientific">Olea europaea subsp. europaea</name>
    <dbReference type="NCBI Taxonomy" id="158383"/>
    <lineage>
        <taxon>Eukaryota</taxon>
        <taxon>Viridiplantae</taxon>
        <taxon>Streptophyta</taxon>
        <taxon>Embryophyta</taxon>
        <taxon>Tracheophyta</taxon>
        <taxon>Spermatophyta</taxon>
        <taxon>Magnoliopsida</taxon>
        <taxon>eudicotyledons</taxon>
        <taxon>Gunneridae</taxon>
        <taxon>Pentapetalae</taxon>
        <taxon>asterids</taxon>
        <taxon>lamiids</taxon>
        <taxon>Lamiales</taxon>
        <taxon>Oleaceae</taxon>
        <taxon>Oleeae</taxon>
        <taxon>Olea</taxon>
    </lineage>
</organism>
<dbReference type="Gramene" id="OE9A062120T1">
    <property type="protein sequence ID" value="OE9A062120C1"/>
    <property type="gene ID" value="OE9A062120"/>
</dbReference>
<sequence length="86" mass="9376">MENGEGNIESKFAGMVVSDTNNINSTDGLFQVMKAVEAAEATIKQQNNIATRVCSWKLQWKPLGTKGLRVTVISTLSLKSYLPNTS</sequence>
<gene>
    <name evidence="1" type="ORF">OLEA9_A062120</name>
</gene>
<protein>
    <submittedName>
        <fullName evidence="1">Uncharacterized protein</fullName>
    </submittedName>
</protein>
<evidence type="ECO:0000313" key="2">
    <source>
        <dbReference type="Proteomes" id="UP000594638"/>
    </source>
</evidence>
<comment type="caution">
    <text evidence="1">The sequence shown here is derived from an EMBL/GenBank/DDBJ whole genome shotgun (WGS) entry which is preliminary data.</text>
</comment>
<dbReference type="Proteomes" id="UP000594638">
    <property type="component" value="Unassembled WGS sequence"/>
</dbReference>
<evidence type="ECO:0000313" key="1">
    <source>
        <dbReference type="EMBL" id="CAA3029062.1"/>
    </source>
</evidence>
<reference evidence="1 2" key="1">
    <citation type="submission" date="2019-12" db="EMBL/GenBank/DDBJ databases">
        <authorList>
            <person name="Alioto T."/>
            <person name="Alioto T."/>
            <person name="Gomez Garrido J."/>
        </authorList>
    </citation>
    <scope>NUCLEOTIDE SEQUENCE [LARGE SCALE GENOMIC DNA]</scope>
</reference>
<keyword evidence="2" id="KW-1185">Reference proteome</keyword>
<proteinExistence type="predicted"/>